<organism evidence="1 2">
    <name type="scientific">Avibacterium paragallinarum</name>
    <name type="common">Haemophilus gallinarum</name>
    <dbReference type="NCBI Taxonomy" id="728"/>
    <lineage>
        <taxon>Bacteria</taxon>
        <taxon>Pseudomonadati</taxon>
        <taxon>Pseudomonadota</taxon>
        <taxon>Gammaproteobacteria</taxon>
        <taxon>Pasteurellales</taxon>
        <taxon>Pasteurellaceae</taxon>
        <taxon>Avibacterium</taxon>
    </lineage>
</organism>
<evidence type="ECO:0000313" key="1">
    <source>
        <dbReference type="EMBL" id="MEE6112921.1"/>
    </source>
</evidence>
<accession>A0ABU7QQM6</accession>
<reference evidence="1 2" key="1">
    <citation type="journal article" date="2022" name="Front. Microbiol.">
        <title>Commensal bacteria contribute to the growth of multidrug-resistant Avibacterium paragallinarum in chickens.</title>
        <authorList>
            <person name="Zhu J."/>
            <person name="Chen Y."/>
            <person name="Wu Y."/>
            <person name="Wang Y."/>
            <person name="Zhu K."/>
        </authorList>
    </citation>
    <scope>NUCLEOTIDE SEQUENCE [LARGE SCALE GENOMIC DNA]</scope>
    <source>
        <strain evidence="1 2">AV12</strain>
    </source>
</reference>
<dbReference type="EMBL" id="JAMDKS010000013">
    <property type="protein sequence ID" value="MEE6112921.1"/>
    <property type="molecule type" value="Genomic_DNA"/>
</dbReference>
<proteinExistence type="predicted"/>
<sequence>MCIHLNLMILIKIIRGFISIEHFFYYAGFEQTFIRLARWQDHSQKYLVHRIIQRAIQRTSKPDLAVALSNEIKLRGVASIPRLFKQLFTRVLILARSS</sequence>
<evidence type="ECO:0000313" key="2">
    <source>
        <dbReference type="Proteomes" id="UP001352533"/>
    </source>
</evidence>
<name>A0ABU7QQM6_AVIPA</name>
<protein>
    <submittedName>
        <fullName evidence="1">Uncharacterized protein</fullName>
    </submittedName>
</protein>
<gene>
    <name evidence="1" type="ORF">M5S25_06895</name>
</gene>
<keyword evidence="2" id="KW-1185">Reference proteome</keyword>
<comment type="caution">
    <text evidence="1">The sequence shown here is derived from an EMBL/GenBank/DDBJ whole genome shotgun (WGS) entry which is preliminary data.</text>
</comment>
<dbReference type="Proteomes" id="UP001352533">
    <property type="component" value="Unassembled WGS sequence"/>
</dbReference>